<feature type="transmembrane region" description="Helical" evidence="5">
    <location>
        <begin position="256"/>
        <end position="274"/>
    </location>
</feature>
<dbReference type="Pfam" id="PF01943">
    <property type="entry name" value="Polysacc_synt"/>
    <property type="match status" value="1"/>
</dbReference>
<feature type="transmembrane region" description="Helical" evidence="5">
    <location>
        <begin position="413"/>
        <end position="431"/>
    </location>
</feature>
<evidence type="ECO:0000256" key="5">
    <source>
        <dbReference type="SAM" id="Phobius"/>
    </source>
</evidence>
<feature type="transmembrane region" description="Helical" evidence="5">
    <location>
        <begin position="151"/>
        <end position="168"/>
    </location>
</feature>
<dbReference type="GO" id="GO:0016020">
    <property type="term" value="C:membrane"/>
    <property type="evidence" value="ECO:0007669"/>
    <property type="project" value="UniProtKB-SubCell"/>
</dbReference>
<dbReference type="EMBL" id="PFBY01000014">
    <property type="protein sequence ID" value="PIR76622.1"/>
    <property type="molecule type" value="Genomic_DNA"/>
</dbReference>
<dbReference type="InterPro" id="IPR002797">
    <property type="entry name" value="Polysacc_synth"/>
</dbReference>
<evidence type="ECO:0000313" key="6">
    <source>
        <dbReference type="EMBL" id="PIR76622.1"/>
    </source>
</evidence>
<feature type="transmembrane region" description="Helical" evidence="5">
    <location>
        <begin position="113"/>
        <end position="130"/>
    </location>
</feature>
<name>A0A2H0TWU0_9BACT</name>
<comment type="subcellular location">
    <subcellularLocation>
        <location evidence="1">Membrane</location>
        <topology evidence="1">Multi-pass membrane protein</topology>
    </subcellularLocation>
</comment>
<keyword evidence="3 5" id="KW-1133">Transmembrane helix</keyword>
<accession>A0A2H0TWU0</accession>
<reference evidence="7" key="1">
    <citation type="submission" date="2017-09" db="EMBL/GenBank/DDBJ databases">
        <title>Depth-based differentiation of microbial function through sediment-hosted aquifers and enrichment of novel symbionts in the deep terrestrial subsurface.</title>
        <authorList>
            <person name="Probst A.J."/>
            <person name="Ladd B."/>
            <person name="Jarett J.K."/>
            <person name="Geller-Mcgrath D.E."/>
            <person name="Sieber C.M.K."/>
            <person name="Emerson J.B."/>
            <person name="Anantharaman K."/>
            <person name="Thomas B.C."/>
            <person name="Malmstrom R."/>
            <person name="Stieglmeier M."/>
            <person name="Klingl A."/>
            <person name="Woyke T."/>
            <person name="Ryan C.M."/>
            <person name="Banfield J.F."/>
        </authorList>
    </citation>
    <scope>NUCLEOTIDE SEQUENCE [LARGE SCALE GENOMIC DNA]</scope>
</reference>
<dbReference type="InterPro" id="IPR052556">
    <property type="entry name" value="PolySynth_Transporter"/>
</dbReference>
<feature type="transmembrane region" description="Helical" evidence="5">
    <location>
        <begin position="437"/>
        <end position="457"/>
    </location>
</feature>
<dbReference type="PANTHER" id="PTHR43424:SF1">
    <property type="entry name" value="LOCUS PUTATIVE PROTEIN 1-RELATED"/>
    <property type="match status" value="1"/>
</dbReference>
<feature type="transmembrane region" description="Helical" evidence="5">
    <location>
        <begin position="44"/>
        <end position="67"/>
    </location>
</feature>
<evidence type="ECO:0000313" key="7">
    <source>
        <dbReference type="Proteomes" id="UP000231530"/>
    </source>
</evidence>
<evidence type="ECO:0000256" key="2">
    <source>
        <dbReference type="ARBA" id="ARBA00022692"/>
    </source>
</evidence>
<feature type="transmembrane region" description="Helical" evidence="5">
    <location>
        <begin position="210"/>
        <end position="230"/>
    </location>
</feature>
<dbReference type="Proteomes" id="UP000231530">
    <property type="component" value="Unassembled WGS sequence"/>
</dbReference>
<comment type="caution">
    <text evidence="6">The sequence shown here is derived from an EMBL/GenBank/DDBJ whole genome shotgun (WGS) entry which is preliminary data.</text>
</comment>
<organism evidence="6 7">
    <name type="scientific">Candidatus Magasanikbacteria bacterium CG10_big_fil_rev_8_21_14_0_10_42_10</name>
    <dbReference type="NCBI Taxonomy" id="1974649"/>
    <lineage>
        <taxon>Bacteria</taxon>
        <taxon>Candidatus Magasanikiibacteriota</taxon>
    </lineage>
</organism>
<feature type="transmembrane region" description="Helical" evidence="5">
    <location>
        <begin position="327"/>
        <end position="346"/>
    </location>
</feature>
<dbReference type="PANTHER" id="PTHR43424">
    <property type="entry name" value="LOCUS PUTATIVE PROTEIN 1-RELATED"/>
    <property type="match status" value="1"/>
</dbReference>
<keyword evidence="4 5" id="KW-0472">Membrane</keyword>
<sequence>MNHEEQVGKNFAWTSLSQFVTRLFGLGFFIYMSHVLLEKGMGQYSFITTFTTFWFILSDFGISSYLYREWSKGNVLIEKIQEDFNVVLTLKLLMAACVFLPFVVINWFINSEILWPLILYYAFIVLSMFISHADIYLHSINNFKFSAIRELLEKTIVIIVGGIALLFLKNVISIFIAMIVAQIVSLLYYFKGRFPFRPRYAVNLVRMKFLIRKGLPFVLFAVFISIYGRIDMVMLRYMKNFETVGWYGAGYKAYEIANIFPGVLFLPAIFPVLSRIYNEKNRETYKNFFNRAIRILFSTSILLSIFFVFLAPYLISFLFPTSFAPSVLAMRIIILVLTISSLSVLFANTIIIQNKEMLSLKIVVISTIINVVLNLILIPRYSLYGAATATVIAEACNLYMLQHYVDWDKERTTLLKIGGTTMIVVLSLFYIRHVGYINNLYVGFGYILVLSVILWMLKLIEKDDLNMFYIPIKNKIAFILFNKNSI</sequence>
<feature type="transmembrane region" description="Helical" evidence="5">
    <location>
        <begin position="358"/>
        <end position="377"/>
    </location>
</feature>
<keyword evidence="2 5" id="KW-0812">Transmembrane</keyword>
<gene>
    <name evidence="6" type="ORF">COU32_00970</name>
</gene>
<feature type="transmembrane region" description="Helical" evidence="5">
    <location>
        <begin position="88"/>
        <end position="107"/>
    </location>
</feature>
<protein>
    <submittedName>
        <fullName evidence="6">Uncharacterized protein</fullName>
    </submittedName>
</protein>
<feature type="transmembrane region" description="Helical" evidence="5">
    <location>
        <begin position="295"/>
        <end position="315"/>
    </location>
</feature>
<evidence type="ECO:0000256" key="4">
    <source>
        <dbReference type="ARBA" id="ARBA00023136"/>
    </source>
</evidence>
<proteinExistence type="predicted"/>
<feature type="transmembrane region" description="Helical" evidence="5">
    <location>
        <begin position="383"/>
        <end position="401"/>
    </location>
</feature>
<dbReference type="AlphaFoldDB" id="A0A2H0TWU0"/>
<evidence type="ECO:0000256" key="1">
    <source>
        <dbReference type="ARBA" id="ARBA00004141"/>
    </source>
</evidence>
<dbReference type="CDD" id="cd13128">
    <property type="entry name" value="MATE_Wzx_like"/>
    <property type="match status" value="1"/>
</dbReference>
<feature type="transmembrane region" description="Helical" evidence="5">
    <location>
        <begin position="12"/>
        <end position="32"/>
    </location>
</feature>
<evidence type="ECO:0000256" key="3">
    <source>
        <dbReference type="ARBA" id="ARBA00022989"/>
    </source>
</evidence>